<organism evidence="1 2">
    <name type="scientific">Agaricus bisporus var. burnettii (strain JB137-S8 / ATCC MYA-4627 / FGSC 10392)</name>
    <name type="common">White button mushroom</name>
    <dbReference type="NCBI Taxonomy" id="597362"/>
    <lineage>
        <taxon>Eukaryota</taxon>
        <taxon>Fungi</taxon>
        <taxon>Dikarya</taxon>
        <taxon>Basidiomycota</taxon>
        <taxon>Agaricomycotina</taxon>
        <taxon>Agaricomycetes</taxon>
        <taxon>Agaricomycetidae</taxon>
        <taxon>Agaricales</taxon>
        <taxon>Agaricineae</taxon>
        <taxon>Agaricaceae</taxon>
        <taxon>Agaricus</taxon>
    </lineage>
</organism>
<evidence type="ECO:0000313" key="2">
    <source>
        <dbReference type="Proteomes" id="UP000008493"/>
    </source>
</evidence>
<dbReference type="OMA" id="EMCELCW"/>
<dbReference type="HOGENOM" id="CLU_2235752_0_0_1"/>
<dbReference type="KEGG" id="abp:AGABI1DRAFT115462"/>
<keyword evidence="2" id="KW-1185">Reference proteome</keyword>
<evidence type="ECO:0000313" key="1">
    <source>
        <dbReference type="EMBL" id="EKM77053.1"/>
    </source>
</evidence>
<protein>
    <submittedName>
        <fullName evidence="1">Uncharacterized protein</fullName>
    </submittedName>
</protein>
<dbReference type="Proteomes" id="UP000008493">
    <property type="component" value="Unassembled WGS sequence"/>
</dbReference>
<proteinExistence type="predicted"/>
<dbReference type="RefSeq" id="XP_007332347.1">
    <property type="nucleotide sequence ID" value="XM_007332285.1"/>
</dbReference>
<sequence length="105" mass="12658">MKELIKLLVEMCELCWLVWESVRSSFVELEEITVQLRRHGSWRWRRRDYRQCHQHATHQCLTNASRWSLSTLNTRARQFMNSLNQYIIIQSILNIPMHSQMVKAG</sequence>
<dbReference type="InParanoid" id="K5X1N9"/>
<accession>K5X1N9</accession>
<dbReference type="AlphaFoldDB" id="K5X1N9"/>
<dbReference type="EMBL" id="JH971398">
    <property type="protein sequence ID" value="EKM77053.1"/>
    <property type="molecule type" value="Genomic_DNA"/>
</dbReference>
<gene>
    <name evidence="1" type="ORF">AGABI1DRAFT_115462</name>
</gene>
<dbReference type="GeneID" id="18824731"/>
<name>K5X1N9_AGABU</name>
<reference evidence="2" key="1">
    <citation type="journal article" date="2012" name="Proc. Natl. Acad. Sci. U.S.A.">
        <title>Genome sequence of the button mushroom Agaricus bisporus reveals mechanisms governing adaptation to a humic-rich ecological niche.</title>
        <authorList>
            <person name="Morin E."/>
            <person name="Kohler A."/>
            <person name="Baker A.R."/>
            <person name="Foulongne-Oriol M."/>
            <person name="Lombard V."/>
            <person name="Nagy L.G."/>
            <person name="Ohm R.A."/>
            <person name="Patyshakuliyeva A."/>
            <person name="Brun A."/>
            <person name="Aerts A.L."/>
            <person name="Bailey A.M."/>
            <person name="Billette C."/>
            <person name="Coutinho P.M."/>
            <person name="Deakin G."/>
            <person name="Doddapaneni H."/>
            <person name="Floudas D."/>
            <person name="Grimwood J."/>
            <person name="Hilden K."/>
            <person name="Kuees U."/>
            <person name="LaButti K.M."/>
            <person name="Lapidus A."/>
            <person name="Lindquist E.A."/>
            <person name="Lucas S.M."/>
            <person name="Murat C."/>
            <person name="Riley R.W."/>
            <person name="Salamov A.A."/>
            <person name="Schmutz J."/>
            <person name="Subramanian V."/>
            <person name="Woesten H.A.B."/>
            <person name="Xu J."/>
            <person name="Eastwood D.C."/>
            <person name="Foster G.D."/>
            <person name="Sonnenberg A.S."/>
            <person name="Cullen D."/>
            <person name="de Vries R.P."/>
            <person name="Lundell T."/>
            <person name="Hibbett D.S."/>
            <person name="Henrissat B."/>
            <person name="Burton K.S."/>
            <person name="Kerrigan R.W."/>
            <person name="Challen M.P."/>
            <person name="Grigoriev I.V."/>
            <person name="Martin F."/>
        </authorList>
    </citation>
    <scope>NUCLEOTIDE SEQUENCE [LARGE SCALE GENOMIC DNA]</scope>
    <source>
        <strain evidence="2">JB137-S8 / ATCC MYA-4627 / FGSC 10392</strain>
    </source>
</reference>